<evidence type="ECO:0000313" key="1">
    <source>
        <dbReference type="EMBL" id="RKF74098.1"/>
    </source>
</evidence>
<sequence length="140" mass="15275">MAEFEGKEEDIGEISETEIEALIKETENLGLTDSGLFMTEAGPLDNNNATQLINQLLNKFASHALPKDIDDIEEGLFSLSSASSFLLESRYGPEKFYGVMIDTGASGKSIAGYDQYKAYCHIFGETSINNMDKGAVNANF</sequence>
<comment type="caution">
    <text evidence="1">The sequence shown here is derived from an EMBL/GenBank/DDBJ whole genome shotgun (WGS) entry which is preliminary data.</text>
</comment>
<dbReference type="EMBL" id="MCBS01024136">
    <property type="protein sequence ID" value="RKF74098.1"/>
    <property type="molecule type" value="Genomic_DNA"/>
</dbReference>
<dbReference type="Proteomes" id="UP000285326">
    <property type="component" value="Unassembled WGS sequence"/>
</dbReference>
<name>A0A420IHR5_9PEZI</name>
<proteinExistence type="predicted"/>
<accession>A0A420IHR5</accession>
<dbReference type="AlphaFoldDB" id="A0A420IHR5"/>
<protein>
    <submittedName>
        <fullName evidence="1">Uncharacterized protein</fullName>
    </submittedName>
</protein>
<gene>
    <name evidence="1" type="ORF">GcM1_241106</name>
</gene>
<organism evidence="1 2">
    <name type="scientific">Golovinomyces cichoracearum</name>
    <dbReference type="NCBI Taxonomy" id="62708"/>
    <lineage>
        <taxon>Eukaryota</taxon>
        <taxon>Fungi</taxon>
        <taxon>Dikarya</taxon>
        <taxon>Ascomycota</taxon>
        <taxon>Pezizomycotina</taxon>
        <taxon>Leotiomycetes</taxon>
        <taxon>Erysiphales</taxon>
        <taxon>Erysiphaceae</taxon>
        <taxon>Golovinomyces</taxon>
    </lineage>
</organism>
<evidence type="ECO:0000313" key="2">
    <source>
        <dbReference type="Proteomes" id="UP000285326"/>
    </source>
</evidence>
<reference evidence="1 2" key="1">
    <citation type="journal article" date="2018" name="BMC Genomics">
        <title>Comparative genome analyses reveal sequence features reflecting distinct modes of host-adaptation between dicot and monocot powdery mildew.</title>
        <authorList>
            <person name="Wu Y."/>
            <person name="Ma X."/>
            <person name="Pan Z."/>
            <person name="Kale S.D."/>
            <person name="Song Y."/>
            <person name="King H."/>
            <person name="Zhang Q."/>
            <person name="Presley C."/>
            <person name="Deng X."/>
            <person name="Wei C.I."/>
            <person name="Xiao S."/>
        </authorList>
    </citation>
    <scope>NUCLEOTIDE SEQUENCE [LARGE SCALE GENOMIC DNA]</scope>
    <source>
        <strain evidence="1">UMSG1</strain>
    </source>
</reference>